<evidence type="ECO:0000313" key="2">
    <source>
        <dbReference type="EMBL" id="QKX56220.1"/>
    </source>
</evidence>
<accession>A0A7H8QQI9</accession>
<name>A0A7H8QQI9_TALRU</name>
<dbReference type="PANTHER" id="PTHR28208">
    <property type="entry name" value="PHOSPHATIDATE PHOSPHATASE APP1"/>
    <property type="match status" value="1"/>
</dbReference>
<dbReference type="GO" id="GO:0008195">
    <property type="term" value="F:phosphatidate phosphatase activity"/>
    <property type="evidence" value="ECO:0007669"/>
    <property type="project" value="InterPro"/>
</dbReference>
<dbReference type="OrthoDB" id="414243at2759"/>
<dbReference type="RefSeq" id="XP_035342398.1">
    <property type="nucleotide sequence ID" value="XM_035486505.1"/>
</dbReference>
<feature type="domain" description="Phosphatidate phosphatase APP1 catalytic" evidence="1">
    <location>
        <begin position="221"/>
        <end position="372"/>
    </location>
</feature>
<dbReference type="EMBL" id="CP055899">
    <property type="protein sequence ID" value="QKX56220.1"/>
    <property type="molecule type" value="Genomic_DNA"/>
</dbReference>
<dbReference type="KEGG" id="trg:TRUGW13939_03321"/>
<dbReference type="PANTHER" id="PTHR28208:SF1">
    <property type="entry name" value="FILAMENT ORGANIZATION PROTEIN APP1-LIKE, PUTATIVE (AFU_ORTHOLOGUE AFUA_1G06650)-RELATED"/>
    <property type="match status" value="1"/>
</dbReference>
<dbReference type="Pfam" id="PF09949">
    <property type="entry name" value="APP1_cat"/>
    <property type="match status" value="1"/>
</dbReference>
<reference evidence="3" key="1">
    <citation type="submission" date="2020-06" db="EMBL/GenBank/DDBJ databases">
        <title>A chromosome-scale genome assembly of Talaromyces rugulosus W13939.</title>
        <authorList>
            <person name="Wang B."/>
            <person name="Guo L."/>
            <person name="Ye K."/>
            <person name="Wang L."/>
        </authorList>
    </citation>
    <scope>NUCLEOTIDE SEQUENCE [LARGE SCALE GENOMIC DNA]</scope>
    <source>
        <strain evidence="3">W13939</strain>
    </source>
</reference>
<keyword evidence="3" id="KW-1185">Reference proteome</keyword>
<dbReference type="AlphaFoldDB" id="A0A7H8QQI9"/>
<evidence type="ECO:0000313" key="3">
    <source>
        <dbReference type="Proteomes" id="UP000509510"/>
    </source>
</evidence>
<evidence type="ECO:0000259" key="1">
    <source>
        <dbReference type="Pfam" id="PF09949"/>
    </source>
</evidence>
<dbReference type="GeneID" id="55990826"/>
<proteinExistence type="predicted"/>
<sequence>MERLKQYAQEKPAEVKARRAGRFPLVEGKLPTRFPRTASGIWSTVSTVLRGKTTESQPYDHSENIVWLFDNVAYQQQQQQADSAASSSEPQRWQVEVVACAFVQGHNDISKYIASIADHLGLDGKLGDNSEIQKRIEQRLRPLLYSVAPSLTMNIKIPSSSHRDSRVHHYGLGPTNSDGIISQTVSTPHRFTTDRVALTSHLVGSQNTVAMKTTFAVPEGWLVISDIDDSIKVTQTSDATGILRTTFAEEPRPIDGMPDFYKFVERQLQPVWVYLSASPYNLYQFLREFLNAYYHPGTLILRENSWHDLGGFLKSYSMGTQAYKADRIDKIHGWLPQRKVLCVGDSTQSDPEAYAELYRKYPAWIRAIYIRKVTNIPNMEDKNAESRFEKAFDGIPRNVWTVFEHPEELYKLVDGLKINETTA</sequence>
<protein>
    <recommendedName>
        <fullName evidence="1">Phosphatidate phosphatase APP1 catalytic domain-containing protein</fullName>
    </recommendedName>
</protein>
<dbReference type="InterPro" id="IPR052935">
    <property type="entry name" value="Mg2+_PAP"/>
</dbReference>
<gene>
    <name evidence="2" type="ORF">TRUGW13939_03321</name>
</gene>
<dbReference type="InterPro" id="IPR019236">
    <property type="entry name" value="APP1_cat"/>
</dbReference>
<organism evidence="2 3">
    <name type="scientific">Talaromyces rugulosus</name>
    <name type="common">Penicillium rugulosum</name>
    <dbReference type="NCBI Taxonomy" id="121627"/>
    <lineage>
        <taxon>Eukaryota</taxon>
        <taxon>Fungi</taxon>
        <taxon>Dikarya</taxon>
        <taxon>Ascomycota</taxon>
        <taxon>Pezizomycotina</taxon>
        <taxon>Eurotiomycetes</taxon>
        <taxon>Eurotiomycetidae</taxon>
        <taxon>Eurotiales</taxon>
        <taxon>Trichocomaceae</taxon>
        <taxon>Talaromyces</taxon>
        <taxon>Talaromyces sect. Islandici</taxon>
    </lineage>
</organism>
<dbReference type="GO" id="GO:0030479">
    <property type="term" value="C:actin cortical patch"/>
    <property type="evidence" value="ECO:0007669"/>
    <property type="project" value="TreeGrafter"/>
</dbReference>
<dbReference type="Proteomes" id="UP000509510">
    <property type="component" value="Chromosome II"/>
</dbReference>